<reference evidence="4" key="1">
    <citation type="journal article" date="2019" name="Int. J. Syst. Evol. Microbiol.">
        <title>The Global Catalogue of Microorganisms (GCM) 10K type strain sequencing project: providing services to taxonomists for standard genome sequencing and annotation.</title>
        <authorList>
            <consortium name="The Broad Institute Genomics Platform"/>
            <consortium name="The Broad Institute Genome Sequencing Center for Infectious Disease"/>
            <person name="Wu L."/>
            <person name="Ma J."/>
        </authorList>
    </citation>
    <scope>NUCLEOTIDE SEQUENCE [LARGE SCALE GENOMIC DNA]</scope>
    <source>
        <strain evidence="4">KCTC 32239</strain>
    </source>
</reference>
<dbReference type="Proteomes" id="UP000619761">
    <property type="component" value="Unassembled WGS sequence"/>
</dbReference>
<dbReference type="InterPro" id="IPR032485">
    <property type="entry name" value="LRP1-like_beta_prop"/>
</dbReference>
<evidence type="ECO:0000313" key="3">
    <source>
        <dbReference type="EMBL" id="GGY78844.1"/>
    </source>
</evidence>
<name>A0ABQ3B623_9GAMM</name>
<dbReference type="Gene3D" id="2.120.10.30">
    <property type="entry name" value="TolB, C-terminal domain"/>
    <property type="match status" value="1"/>
</dbReference>
<keyword evidence="4" id="KW-1185">Reference proteome</keyword>
<dbReference type="Pfam" id="PF07676">
    <property type="entry name" value="PD40"/>
    <property type="match status" value="2"/>
</dbReference>
<dbReference type="PANTHER" id="PTHR36842:SF1">
    <property type="entry name" value="PROTEIN TOLB"/>
    <property type="match status" value="1"/>
</dbReference>
<comment type="similarity">
    <text evidence="1">Belongs to the TolB family.</text>
</comment>
<dbReference type="SUPFAM" id="SSF82171">
    <property type="entry name" value="DPP6 N-terminal domain-like"/>
    <property type="match status" value="1"/>
</dbReference>
<gene>
    <name evidence="3" type="ORF">GCM10011613_24510</name>
</gene>
<dbReference type="InterPro" id="IPR011042">
    <property type="entry name" value="6-blade_b-propeller_TolB-like"/>
</dbReference>
<proteinExistence type="inferred from homology"/>
<dbReference type="PANTHER" id="PTHR36842">
    <property type="entry name" value="PROTEIN TOLB HOMOLOG"/>
    <property type="match status" value="1"/>
</dbReference>
<sequence length="482" mass="54557">MQASAGSFETQQSNTTIFDGVKGDPGDLTIDPNQTLHLWKGIQSAAPHPGTGFAYRKLYGDFILTVQLRSQKNTDQFYNFGLQIEALDSELLFKTKFDSYSNLSVELHGSKKIQLNREGFVKNPDIFQVEQVGSELIFSAANCGKPLKVVARYTLPKLQNLQVGVYRDFAANDKNPLELKNLRWVIPAWKNFIPYYHYLGSRLEILDVVTGERKVIYETAAGIEAPNWTSDGDTIIYNSSGRVYKLYLPTKKISLFNTGFEVKNNNDHIVSFKGKTLGITHMDKDIIDNWSIYKLPINGGEPQRLTFKTPSYLHGWSPDGRYILYTSRRNGQFEIYRANADGSGEELQLTNNDSMDDGSEYTPDGKYIYFNSTRSGAMRLWRMDADGKNPKQITHDNFNDWFPHISPDGKHILFLSYLPDVDPILHPYYKQVYLRMLPIGGGEAKVVAYLYGGQGTINVPSWSPDGRYVAFVSNSQLGAEKH</sequence>
<organism evidence="3 4">
    <name type="scientific">Cellvibrio zantedeschiae</name>
    <dbReference type="NCBI Taxonomy" id="1237077"/>
    <lineage>
        <taxon>Bacteria</taxon>
        <taxon>Pseudomonadati</taxon>
        <taxon>Pseudomonadota</taxon>
        <taxon>Gammaproteobacteria</taxon>
        <taxon>Cellvibrionales</taxon>
        <taxon>Cellvibrionaceae</taxon>
        <taxon>Cellvibrio</taxon>
    </lineage>
</organism>
<evidence type="ECO:0000313" key="4">
    <source>
        <dbReference type="Proteomes" id="UP000619761"/>
    </source>
</evidence>
<evidence type="ECO:0000259" key="2">
    <source>
        <dbReference type="Pfam" id="PF16472"/>
    </source>
</evidence>
<protein>
    <recommendedName>
        <fullName evidence="2">Prolow-density lipoprotein receptor-related protein 1-like beta-propeller domain-containing protein</fullName>
    </recommendedName>
</protein>
<feature type="domain" description="Prolow-density lipoprotein receptor-related protein 1-like beta-propeller" evidence="2">
    <location>
        <begin position="288"/>
        <end position="398"/>
    </location>
</feature>
<accession>A0ABQ3B623</accession>
<dbReference type="InterPro" id="IPR011659">
    <property type="entry name" value="WD40"/>
</dbReference>
<dbReference type="EMBL" id="BMYZ01000002">
    <property type="protein sequence ID" value="GGY78844.1"/>
    <property type="molecule type" value="Genomic_DNA"/>
</dbReference>
<comment type="caution">
    <text evidence="3">The sequence shown here is derived from an EMBL/GenBank/DDBJ whole genome shotgun (WGS) entry which is preliminary data.</text>
</comment>
<dbReference type="Pfam" id="PF16472">
    <property type="entry name" value="DUF5050"/>
    <property type="match status" value="1"/>
</dbReference>
<evidence type="ECO:0000256" key="1">
    <source>
        <dbReference type="ARBA" id="ARBA00009820"/>
    </source>
</evidence>